<dbReference type="GO" id="GO:0005524">
    <property type="term" value="F:ATP binding"/>
    <property type="evidence" value="ECO:0007669"/>
    <property type="project" value="InterPro"/>
</dbReference>
<dbReference type="GO" id="GO:0019205">
    <property type="term" value="F:nucleobase-containing compound kinase activity"/>
    <property type="evidence" value="ECO:0007669"/>
    <property type="project" value="InterPro"/>
</dbReference>
<dbReference type="Pfam" id="PF00406">
    <property type="entry name" value="ADK"/>
    <property type="match status" value="2"/>
</dbReference>
<evidence type="ECO:0000256" key="3">
    <source>
        <dbReference type="ARBA" id="ARBA00022777"/>
    </source>
</evidence>
<dbReference type="CDD" id="cd01428">
    <property type="entry name" value="ADK"/>
    <property type="match status" value="2"/>
</dbReference>
<evidence type="ECO:0000313" key="5">
    <source>
        <dbReference type="EMBL" id="KAF1388966.1"/>
    </source>
</evidence>
<accession>A0A6A5F327</accession>
<dbReference type="GO" id="GO:0006139">
    <property type="term" value="P:nucleobase-containing compound metabolic process"/>
    <property type="evidence" value="ECO:0007669"/>
    <property type="project" value="InterPro"/>
</dbReference>
<evidence type="ECO:0000256" key="2">
    <source>
        <dbReference type="ARBA" id="ARBA00022741"/>
    </source>
</evidence>
<dbReference type="InterPro" id="IPR027417">
    <property type="entry name" value="P-loop_NTPase"/>
</dbReference>
<gene>
    <name evidence="5" type="ORF">PFLUV_G00068400</name>
</gene>
<evidence type="ECO:0000256" key="4">
    <source>
        <dbReference type="RuleBase" id="RU003330"/>
    </source>
</evidence>
<dbReference type="PANTHER" id="PTHR23359">
    <property type="entry name" value="NUCLEOTIDE KINASE"/>
    <property type="match status" value="1"/>
</dbReference>
<dbReference type="EMBL" id="VHII01000006">
    <property type="protein sequence ID" value="KAF1388966.1"/>
    <property type="molecule type" value="Genomic_DNA"/>
</dbReference>
<dbReference type="SUPFAM" id="SSF52540">
    <property type="entry name" value="P-loop containing nucleoside triphosphate hydrolases"/>
    <property type="match status" value="2"/>
</dbReference>
<dbReference type="Gene3D" id="3.40.50.300">
    <property type="entry name" value="P-loop containing nucleotide triphosphate hydrolases"/>
    <property type="match status" value="2"/>
</dbReference>
<organism evidence="5 6">
    <name type="scientific">Perca fluviatilis</name>
    <name type="common">European perch</name>
    <dbReference type="NCBI Taxonomy" id="8168"/>
    <lineage>
        <taxon>Eukaryota</taxon>
        <taxon>Metazoa</taxon>
        <taxon>Chordata</taxon>
        <taxon>Craniata</taxon>
        <taxon>Vertebrata</taxon>
        <taxon>Euteleostomi</taxon>
        <taxon>Actinopterygii</taxon>
        <taxon>Neopterygii</taxon>
        <taxon>Teleostei</taxon>
        <taxon>Neoteleostei</taxon>
        <taxon>Acanthomorphata</taxon>
        <taxon>Eupercaria</taxon>
        <taxon>Perciformes</taxon>
        <taxon>Percoidei</taxon>
        <taxon>Percidae</taxon>
        <taxon>Percinae</taxon>
        <taxon>Perca</taxon>
    </lineage>
</organism>
<proteinExistence type="inferred from homology"/>
<name>A0A6A5F327_PERFL</name>
<evidence type="ECO:0000313" key="6">
    <source>
        <dbReference type="Proteomes" id="UP000465112"/>
    </source>
</evidence>
<keyword evidence="2" id="KW-0547">Nucleotide-binding</keyword>
<reference evidence="5 6" key="1">
    <citation type="submission" date="2019-06" db="EMBL/GenBank/DDBJ databases">
        <title>A chromosome-scale genome assembly of the European perch, Perca fluviatilis.</title>
        <authorList>
            <person name="Roques C."/>
            <person name="Zahm M."/>
            <person name="Cabau C."/>
            <person name="Klopp C."/>
            <person name="Bouchez O."/>
            <person name="Donnadieu C."/>
            <person name="Kuhl H."/>
            <person name="Gislard M."/>
            <person name="Guendouz S."/>
            <person name="Journot L."/>
            <person name="Haffray P."/>
            <person name="Bestin A."/>
            <person name="Morvezen R."/>
            <person name="Feron R."/>
            <person name="Wen M."/>
            <person name="Jouanno E."/>
            <person name="Herpin A."/>
            <person name="Schartl M."/>
            <person name="Postlethwait J."/>
            <person name="Schaerlinger B."/>
            <person name="Chardard D."/>
            <person name="Lecocq T."/>
            <person name="Poncet C."/>
            <person name="Jaffrelo L."/>
            <person name="Lampietro C."/>
            <person name="Guiguen Y."/>
        </authorList>
    </citation>
    <scope>NUCLEOTIDE SEQUENCE [LARGE SCALE GENOMIC DNA]</scope>
    <source>
        <tissue evidence="5">Blood</tissue>
    </source>
</reference>
<dbReference type="SUPFAM" id="SSF47391">
    <property type="entry name" value="Dimerization-anchoring domain of cAMP-dependent PK regulatory subunit"/>
    <property type="match status" value="1"/>
</dbReference>
<dbReference type="PRINTS" id="PR00094">
    <property type="entry name" value="ADENYLTKNASE"/>
</dbReference>
<dbReference type="InterPro" id="IPR000850">
    <property type="entry name" value="Adenylat/UMP-CMP_kin"/>
</dbReference>
<dbReference type="Proteomes" id="UP000465112">
    <property type="component" value="Chromosome 6"/>
</dbReference>
<keyword evidence="3 4" id="KW-0418">Kinase</keyword>
<sequence>MSLIVKAALYLWFRPARALMTFFPNNKQTLLSNRLNKHQEIKASVSAILIHPSILLLLILMDETVKPLRVPPQMSVYADKHNIFHLVQSMLSSLVIDQPEDPISYLISLLRRSSVDIPRVLLLGPPAVGKHTVAKKLSAELRAVHVSMHSLLEGQSELSVQARQYILKEQELPAELLVRLVQQRLNEIDCFNRGWVLEGIPQTRLQALSLQQAGVIPEHVVMFEAPDDVLLERSQGKLVDPLTGDVYHRTFIWPVDDTVAQRLEDGRSPSETQRLAELQRYRCEATGLSSAYQHVLKIINADQPHADIYQQVLAFVQTRRRSITPRILLLGPPGSGKSHQARLLSEKYKMVDVCCGQLLRSVAADGSALGEEIQSYLDDGRQVPDSLVLQVLEERLSRLDCSCRGWILHGFPCDLQQAKSQQESQQPNRVFFLELTDDVCLERITLRATDPVSGERFHAMTRPAPTSEVQNRLKTRPEDSTDIVTHKLSQYRIHTAALQSVYPDAYHIDADQDPHSVFEALESRLTAY</sequence>
<comment type="caution">
    <text evidence="5">The sequence shown here is derived from an EMBL/GenBank/DDBJ whole genome shotgun (WGS) entry which is preliminary data.</text>
</comment>
<dbReference type="CDD" id="cd22979">
    <property type="entry name" value="DD_AK8"/>
    <property type="match status" value="1"/>
</dbReference>
<protein>
    <submittedName>
        <fullName evidence="5">Uncharacterized protein</fullName>
    </submittedName>
</protein>
<keyword evidence="6" id="KW-1185">Reference proteome</keyword>
<keyword evidence="1 4" id="KW-0808">Transferase</keyword>
<evidence type="ECO:0000256" key="1">
    <source>
        <dbReference type="ARBA" id="ARBA00022679"/>
    </source>
</evidence>
<dbReference type="AlphaFoldDB" id="A0A6A5F327"/>
<comment type="similarity">
    <text evidence="4">Belongs to the adenylate kinase family.</text>
</comment>
<dbReference type="HAMAP" id="MF_00235">
    <property type="entry name" value="Adenylate_kinase_Adk"/>
    <property type="match status" value="1"/>
</dbReference>